<name>A0A554W4J8_9BURK</name>
<reference evidence="2 3" key="1">
    <citation type="submission" date="2019-07" db="EMBL/GenBank/DDBJ databases">
        <title>Tepidimonas alkaliphilus YIM 72238 draft genome.</title>
        <authorList>
            <person name="Da Costa M.S."/>
            <person name="Froufe H.J.C."/>
            <person name="Egas C."/>
            <person name="Albuquerque L."/>
        </authorList>
    </citation>
    <scope>NUCLEOTIDE SEQUENCE [LARGE SCALE GENOMIC DNA]</scope>
    <source>
        <strain evidence="2 3">YIM 72238</strain>
    </source>
</reference>
<evidence type="ECO:0000313" key="3">
    <source>
        <dbReference type="Proteomes" id="UP000315736"/>
    </source>
</evidence>
<keyword evidence="3" id="KW-1185">Reference proteome</keyword>
<proteinExistence type="predicted"/>
<organism evidence="2 3">
    <name type="scientific">Tepidimonas alkaliphilus</name>
    <dbReference type="NCBI Taxonomy" id="2588942"/>
    <lineage>
        <taxon>Bacteria</taxon>
        <taxon>Pseudomonadati</taxon>
        <taxon>Pseudomonadota</taxon>
        <taxon>Betaproteobacteria</taxon>
        <taxon>Burkholderiales</taxon>
        <taxon>Tepidimonas</taxon>
    </lineage>
</organism>
<protein>
    <submittedName>
        <fullName evidence="2">Uncharacterized protein</fullName>
    </submittedName>
</protein>
<gene>
    <name evidence="2" type="ORF">Talka_02134</name>
</gene>
<sequence length="282" mass="29838">MGKHDRKVQHDQYHRGDTWRQPALVASTAKPITPEKTTSWRSPSGCLSPSAGVGWRHPKPVYKTTCCKRPTPSFTGVSPMCTVWSVAAPGHALPPAGKTAGDTEPLAADVDAWKEARSHAARGASGAIAGGATVEVQIGDSASKAPSEQAQVIVFAIEMTVASLIGDWRRLDLVFAPKCLSKREFCFCGRCPVAATVAKCRQDHIDRCVLQDSVQLSMGCRRRAAAPSCALPCLGVRAASAPFGLQGRHRPICSLKRVPPEPRLMSPSVPALASAASVSPSA</sequence>
<dbReference type="AlphaFoldDB" id="A0A554W4J8"/>
<comment type="caution">
    <text evidence="2">The sequence shown here is derived from an EMBL/GenBank/DDBJ whole genome shotgun (WGS) entry which is preliminary data.</text>
</comment>
<dbReference type="Proteomes" id="UP000315736">
    <property type="component" value="Unassembled WGS sequence"/>
</dbReference>
<evidence type="ECO:0000256" key="1">
    <source>
        <dbReference type="SAM" id="MobiDB-lite"/>
    </source>
</evidence>
<feature type="region of interest" description="Disordered" evidence="1">
    <location>
        <begin position="1"/>
        <end position="45"/>
    </location>
</feature>
<dbReference type="EMBL" id="VJNB01000013">
    <property type="protein sequence ID" value="TSE18491.1"/>
    <property type="molecule type" value="Genomic_DNA"/>
</dbReference>
<accession>A0A554W4J8</accession>
<evidence type="ECO:0000313" key="2">
    <source>
        <dbReference type="EMBL" id="TSE18491.1"/>
    </source>
</evidence>
<feature type="compositionally biased region" description="Polar residues" evidence="1">
    <location>
        <begin position="35"/>
        <end position="45"/>
    </location>
</feature>
<feature type="compositionally biased region" description="Basic and acidic residues" evidence="1">
    <location>
        <begin position="8"/>
        <end position="18"/>
    </location>
</feature>